<dbReference type="Proteomes" id="UP000018719">
    <property type="component" value="Unassembled WGS sequence"/>
</dbReference>
<protein>
    <recommendedName>
        <fullName evidence="1">Phage neck terminator protein gp12-like domain-containing protein</fullName>
    </recommendedName>
</protein>
<comment type="caution">
    <text evidence="2">The sequence shown here is derived from an EMBL/GenBank/DDBJ whole genome shotgun (WGS) entry which is preliminary data.</text>
</comment>
<sequence>MIRCSVFGVQGSVILIPLTVLRTIFNKIQVSTSVTLAQFDQAGLKFPYGTYRVTSSIYESSYQNVETRAAKVGDPTKVITTKFERYRDTISLNFFSNSSVDIAWQSAGKVISWFSVDDNRDFCRTQGIVPRLTNPVIQDFSFIQSQNQGQQGQGQGAVWTYQVGFDLRFDYVNQSTSEVEGISKIQIQEQFGNHNQTTTIGV</sequence>
<reference evidence="2 3" key="1">
    <citation type="submission" date="2013-05" db="EMBL/GenBank/DDBJ databases">
        <authorList>
            <person name="Harkins D.M."/>
            <person name="Durkin A.S."/>
            <person name="Brinkac L.M."/>
            <person name="Haft D.H."/>
            <person name="Selengut J.D."/>
            <person name="Sanka R."/>
            <person name="DePew J."/>
            <person name="Purushe J."/>
            <person name="Hartskeerl R.A."/>
            <person name="Ahmed A."/>
            <person name="van der Linden H."/>
            <person name="Goris M.G.A."/>
            <person name="Vinetz J.M."/>
            <person name="Sutton G.G."/>
            <person name="Nierman W.C."/>
            <person name="Fouts D.E."/>
        </authorList>
    </citation>
    <scope>NUCLEOTIDE SEQUENCE [LARGE SCALE GENOMIC DNA]</scope>
    <source>
        <strain evidence="2 3">10</strain>
    </source>
</reference>
<feature type="domain" description="Phage neck terminator protein gp12-like" evidence="1">
    <location>
        <begin position="36"/>
        <end position="188"/>
    </location>
</feature>
<name>V6H987_9LEPT</name>
<dbReference type="STRING" id="1049790.LEP1GSC047_1712"/>
<dbReference type="Pfam" id="PF23961">
    <property type="entry name" value="Phage_tail_terminator_9"/>
    <property type="match status" value="1"/>
</dbReference>
<dbReference type="EMBL" id="AHMM02000025">
    <property type="protein sequence ID" value="EQA35467.1"/>
    <property type="molecule type" value="Genomic_DNA"/>
</dbReference>
<dbReference type="NCBIfam" id="NF047498">
    <property type="entry name" value="LIC_12616_fam"/>
    <property type="match status" value="1"/>
</dbReference>
<gene>
    <name evidence="2" type="ORF">LEP1GSC047_1712</name>
</gene>
<dbReference type="InterPro" id="IPR057087">
    <property type="entry name" value="Gp12-like"/>
</dbReference>
<accession>V6H987</accession>
<dbReference type="AlphaFoldDB" id="V6H987"/>
<proteinExistence type="predicted"/>
<organism evidence="2 3">
    <name type="scientific">Leptospira inadai serovar Lyme str. 10</name>
    <dbReference type="NCBI Taxonomy" id="1049790"/>
    <lineage>
        <taxon>Bacteria</taxon>
        <taxon>Pseudomonadati</taxon>
        <taxon>Spirochaetota</taxon>
        <taxon>Spirochaetia</taxon>
        <taxon>Leptospirales</taxon>
        <taxon>Leptospiraceae</taxon>
        <taxon>Leptospira</taxon>
    </lineage>
</organism>
<evidence type="ECO:0000313" key="3">
    <source>
        <dbReference type="Proteomes" id="UP000018719"/>
    </source>
</evidence>
<evidence type="ECO:0000259" key="1">
    <source>
        <dbReference type="Pfam" id="PF23961"/>
    </source>
</evidence>
<evidence type="ECO:0000313" key="2">
    <source>
        <dbReference type="EMBL" id="EQA35467.1"/>
    </source>
</evidence>